<dbReference type="PANTHER" id="PTHR37490:SF3">
    <property type="entry name" value="DUF3431 DOMAIN CONTAINING PROTEIN"/>
    <property type="match status" value="1"/>
</dbReference>
<dbReference type="EMBL" id="VIBQ01000010">
    <property type="protein sequence ID" value="KAB8339121.1"/>
    <property type="molecule type" value="Genomic_DNA"/>
</dbReference>
<sequence>MDDPHANLTVSRNKGRESTAYLTYIIDNYHNLPEYVIFLHALRYQWHNEDPMYDGVPPIRNLRLSYVEQHGYANMRCTWSLGCPAELHPYTDPSKIEEALAGNNDRDKTEAAFTRAYLELFPDAKAEEAPTAVGIPCGAQFALSRWMIQSRPLDDYKRIRNWLWATELPDAVSGRILEYSWHVLMGKPFEYCPSAKECFCDKFGLCDLECRQVGSCEKRYKLPQYATIPNNWPKEGAGKNGFPEWGWWE</sequence>
<dbReference type="OrthoDB" id="426718at2759"/>
<dbReference type="Pfam" id="PF11913">
    <property type="entry name" value="DUF3431"/>
    <property type="match status" value="1"/>
</dbReference>
<accession>A0A5N6KTB6</accession>
<dbReference type="PANTHER" id="PTHR37490">
    <property type="entry name" value="EXPRESSED PROTEIN"/>
    <property type="match status" value="1"/>
</dbReference>
<gene>
    <name evidence="1" type="ORF">FH972_022057</name>
</gene>
<proteinExistence type="predicted"/>
<dbReference type="Proteomes" id="UP000327013">
    <property type="component" value="Unassembled WGS sequence"/>
</dbReference>
<evidence type="ECO:0000313" key="2">
    <source>
        <dbReference type="Proteomes" id="UP000327013"/>
    </source>
</evidence>
<name>A0A5N6KTB6_9ROSI</name>
<comment type="caution">
    <text evidence="1">The sequence shown here is derived from an EMBL/GenBank/DDBJ whole genome shotgun (WGS) entry which is preliminary data.</text>
</comment>
<dbReference type="InterPro" id="IPR021838">
    <property type="entry name" value="DUF3431"/>
</dbReference>
<evidence type="ECO:0000313" key="1">
    <source>
        <dbReference type="EMBL" id="KAB8339121.1"/>
    </source>
</evidence>
<protein>
    <submittedName>
        <fullName evidence="1">Uncharacterized protein</fullName>
    </submittedName>
</protein>
<keyword evidence="2" id="KW-1185">Reference proteome</keyword>
<reference evidence="1 2" key="1">
    <citation type="submission" date="2019-06" db="EMBL/GenBank/DDBJ databases">
        <title>A chromosomal-level reference genome of Carpinus fangiana (Coryloideae, Betulaceae).</title>
        <authorList>
            <person name="Yang X."/>
            <person name="Wang Z."/>
            <person name="Zhang L."/>
            <person name="Hao G."/>
            <person name="Liu J."/>
            <person name="Yang Y."/>
        </authorList>
    </citation>
    <scope>NUCLEOTIDE SEQUENCE [LARGE SCALE GENOMIC DNA]</scope>
    <source>
        <strain evidence="1">Cfa_2016G</strain>
        <tissue evidence="1">Leaf</tissue>
    </source>
</reference>
<organism evidence="1 2">
    <name type="scientific">Carpinus fangiana</name>
    <dbReference type="NCBI Taxonomy" id="176857"/>
    <lineage>
        <taxon>Eukaryota</taxon>
        <taxon>Viridiplantae</taxon>
        <taxon>Streptophyta</taxon>
        <taxon>Embryophyta</taxon>
        <taxon>Tracheophyta</taxon>
        <taxon>Spermatophyta</taxon>
        <taxon>Magnoliopsida</taxon>
        <taxon>eudicotyledons</taxon>
        <taxon>Gunneridae</taxon>
        <taxon>Pentapetalae</taxon>
        <taxon>rosids</taxon>
        <taxon>fabids</taxon>
        <taxon>Fagales</taxon>
        <taxon>Betulaceae</taxon>
        <taxon>Carpinus</taxon>
    </lineage>
</organism>
<dbReference type="AlphaFoldDB" id="A0A5N6KTB6"/>